<sequence>MRHILHSFVPHIFNKKFKYIVDYTYKNWYTIFVG</sequence>
<protein>
    <submittedName>
        <fullName evidence="1">Uncharacterized protein</fullName>
    </submittedName>
</protein>
<dbReference type="EMBL" id="PP582187">
    <property type="protein sequence ID" value="WZP35677.1"/>
    <property type="molecule type" value="Genomic_DNA"/>
</dbReference>
<evidence type="ECO:0000313" key="1">
    <source>
        <dbReference type="EMBL" id="WZP35677.1"/>
    </source>
</evidence>
<proteinExistence type="predicted"/>
<organism evidence="1 2">
    <name type="scientific">Enterococcus phage vB_Efs6_KEN16</name>
    <dbReference type="NCBI Taxonomy" id="3138325"/>
    <lineage>
        <taxon>Viruses</taxon>
        <taxon>Duplodnaviria</taxon>
        <taxon>Heunggongvirae</taxon>
        <taxon>Uroviricota</taxon>
        <taxon>Caudoviricetes</taxon>
        <taxon>Herelleviridae</taxon>
        <taxon>Brockvirinae</taxon>
        <taxon>Kochikohdavirus</taxon>
    </lineage>
</organism>
<evidence type="ECO:0000313" key="2">
    <source>
        <dbReference type="Proteomes" id="UP001432787"/>
    </source>
</evidence>
<accession>A0AAX4PTP8</accession>
<dbReference type="Proteomes" id="UP001432787">
    <property type="component" value="Segment"/>
</dbReference>
<reference evidence="1" key="1">
    <citation type="submission" date="2024-04" db="EMBL/GenBank/DDBJ databases">
        <authorList>
            <person name="Soro O."/>
            <person name="Kigen C."/>
            <person name="Nyerere A."/>
            <person name="Musila L."/>
        </authorList>
    </citation>
    <scope>NUCLEOTIDE SEQUENCE</scope>
</reference>
<name>A0AAX4PTP8_9CAUD</name>